<dbReference type="AlphaFoldDB" id="A0A0P0NYT4"/>
<evidence type="ECO:0000313" key="3">
    <source>
        <dbReference type="Proteomes" id="UP000056905"/>
    </source>
</evidence>
<dbReference type="Gene3D" id="3.40.250.10">
    <property type="entry name" value="Rhodanese-like domain"/>
    <property type="match status" value="1"/>
</dbReference>
<reference evidence="2 3" key="1">
    <citation type="submission" date="2015-10" db="EMBL/GenBank/DDBJ databases">
        <title>Conservation of the essential genome among Caulobacter and Brevundimonas species.</title>
        <authorList>
            <person name="Scott D."/>
            <person name="Ely B."/>
        </authorList>
    </citation>
    <scope>NUCLEOTIDE SEQUENCE [LARGE SCALE GENOMIC DNA]</scope>
    <source>
        <strain evidence="2 3">CB4</strain>
    </source>
</reference>
<dbReference type="STRING" id="69395.AQ619_06975"/>
<dbReference type="Pfam" id="PF00581">
    <property type="entry name" value="Rhodanese"/>
    <property type="match status" value="1"/>
</dbReference>
<dbReference type="EMBL" id="CP013002">
    <property type="protein sequence ID" value="ALL13113.1"/>
    <property type="molecule type" value="Genomic_DNA"/>
</dbReference>
<feature type="domain" description="Rhodanese" evidence="1">
    <location>
        <begin position="20"/>
        <end position="108"/>
    </location>
</feature>
<name>A0A0P0NYT4_9CAUL</name>
<accession>A0A0P0NYT4</accession>
<gene>
    <name evidence="2" type="ORF">AQ619_06975</name>
</gene>
<dbReference type="CDD" id="cd00158">
    <property type="entry name" value="RHOD"/>
    <property type="match status" value="1"/>
</dbReference>
<dbReference type="KEGG" id="chq:AQ619_06975"/>
<evidence type="ECO:0000313" key="2">
    <source>
        <dbReference type="EMBL" id="ALL13113.1"/>
    </source>
</evidence>
<sequence length="108" mass="11357">MFGSPKTRDLTAQQVKAALDAQEIMLVDVRELAEFEAERIPGAVNVPLSTFDPKALPDAGERAVVFSCGSGKRSATAVGHCQKAGHALDTHLTGGIMAWKAAGLPTVR</sequence>
<dbReference type="PANTHER" id="PTHR44086:SF10">
    <property type="entry name" value="THIOSULFATE SULFURTRANSFERASE_RHODANESE-LIKE DOMAIN-CONTAINING PROTEIN 3"/>
    <property type="match status" value="1"/>
</dbReference>
<dbReference type="InterPro" id="IPR001763">
    <property type="entry name" value="Rhodanese-like_dom"/>
</dbReference>
<protein>
    <submittedName>
        <fullName evidence="2">Sulfurtransferase</fullName>
    </submittedName>
</protein>
<dbReference type="SMART" id="SM00450">
    <property type="entry name" value="RHOD"/>
    <property type="match status" value="1"/>
</dbReference>
<organism evidence="2 3">
    <name type="scientific">Caulobacter henricii</name>
    <dbReference type="NCBI Taxonomy" id="69395"/>
    <lineage>
        <taxon>Bacteria</taxon>
        <taxon>Pseudomonadati</taxon>
        <taxon>Pseudomonadota</taxon>
        <taxon>Alphaproteobacteria</taxon>
        <taxon>Caulobacterales</taxon>
        <taxon>Caulobacteraceae</taxon>
        <taxon>Caulobacter</taxon>
    </lineage>
</organism>
<dbReference type="Proteomes" id="UP000056905">
    <property type="component" value="Chromosome"/>
</dbReference>
<keyword evidence="3" id="KW-1185">Reference proteome</keyword>
<proteinExistence type="predicted"/>
<dbReference type="InterPro" id="IPR036873">
    <property type="entry name" value="Rhodanese-like_dom_sf"/>
</dbReference>
<dbReference type="PANTHER" id="PTHR44086">
    <property type="entry name" value="THIOSULFATE SULFURTRANSFERASE RDL2, MITOCHONDRIAL-RELATED"/>
    <property type="match status" value="1"/>
</dbReference>
<keyword evidence="2" id="KW-0808">Transferase</keyword>
<dbReference type="OrthoDB" id="9807812at2"/>
<dbReference type="SUPFAM" id="SSF52821">
    <property type="entry name" value="Rhodanese/Cell cycle control phosphatase"/>
    <property type="match status" value="1"/>
</dbReference>
<evidence type="ECO:0000259" key="1">
    <source>
        <dbReference type="PROSITE" id="PS50206"/>
    </source>
</evidence>
<dbReference type="GO" id="GO:0004792">
    <property type="term" value="F:thiosulfate-cyanide sulfurtransferase activity"/>
    <property type="evidence" value="ECO:0007669"/>
    <property type="project" value="TreeGrafter"/>
</dbReference>
<dbReference type="PROSITE" id="PS50206">
    <property type="entry name" value="RHODANESE_3"/>
    <property type="match status" value="1"/>
</dbReference>
<dbReference type="RefSeq" id="WP_062145800.1">
    <property type="nucleotide sequence ID" value="NZ_CP013002.1"/>
</dbReference>